<accession>A0A0A9AER9</accession>
<protein>
    <submittedName>
        <fullName evidence="1">Uncharacterized protein</fullName>
    </submittedName>
</protein>
<name>A0A0A9AER9_ARUDO</name>
<dbReference type="EMBL" id="GBRH01247761">
    <property type="protein sequence ID" value="JAD50134.1"/>
    <property type="molecule type" value="Transcribed_RNA"/>
</dbReference>
<evidence type="ECO:0000313" key="1">
    <source>
        <dbReference type="EMBL" id="JAD50134.1"/>
    </source>
</evidence>
<dbReference type="AlphaFoldDB" id="A0A0A9AER9"/>
<sequence length="61" mass="6851">MVSMAFFSKNVGISSRMTSTTYAMNFSVGHWICKLSTIPSLHWCQRITIQQGSMISGQYLS</sequence>
<reference evidence="1" key="2">
    <citation type="journal article" date="2015" name="Data Brief">
        <title>Shoot transcriptome of the giant reed, Arundo donax.</title>
        <authorList>
            <person name="Barrero R.A."/>
            <person name="Guerrero F.D."/>
            <person name="Moolhuijzen P."/>
            <person name="Goolsby J.A."/>
            <person name="Tidwell J."/>
            <person name="Bellgard S.E."/>
            <person name="Bellgard M.I."/>
        </authorList>
    </citation>
    <scope>NUCLEOTIDE SEQUENCE</scope>
    <source>
        <tissue evidence="1">Shoot tissue taken approximately 20 cm above the soil surface</tissue>
    </source>
</reference>
<organism evidence="1">
    <name type="scientific">Arundo donax</name>
    <name type="common">Giant reed</name>
    <name type="synonym">Donax arundinaceus</name>
    <dbReference type="NCBI Taxonomy" id="35708"/>
    <lineage>
        <taxon>Eukaryota</taxon>
        <taxon>Viridiplantae</taxon>
        <taxon>Streptophyta</taxon>
        <taxon>Embryophyta</taxon>
        <taxon>Tracheophyta</taxon>
        <taxon>Spermatophyta</taxon>
        <taxon>Magnoliopsida</taxon>
        <taxon>Liliopsida</taxon>
        <taxon>Poales</taxon>
        <taxon>Poaceae</taxon>
        <taxon>PACMAD clade</taxon>
        <taxon>Arundinoideae</taxon>
        <taxon>Arundineae</taxon>
        <taxon>Arundo</taxon>
    </lineage>
</organism>
<proteinExistence type="predicted"/>
<reference evidence="1" key="1">
    <citation type="submission" date="2014-09" db="EMBL/GenBank/DDBJ databases">
        <authorList>
            <person name="Magalhaes I.L.F."/>
            <person name="Oliveira U."/>
            <person name="Santos F.R."/>
            <person name="Vidigal T.H.D.A."/>
            <person name="Brescovit A.D."/>
            <person name="Santos A.J."/>
        </authorList>
    </citation>
    <scope>NUCLEOTIDE SEQUENCE</scope>
    <source>
        <tissue evidence="1">Shoot tissue taken approximately 20 cm above the soil surface</tissue>
    </source>
</reference>